<evidence type="ECO:0008006" key="4">
    <source>
        <dbReference type="Google" id="ProtNLM"/>
    </source>
</evidence>
<keyword evidence="1" id="KW-0732">Signal</keyword>
<accession>W8W040</accession>
<keyword evidence="3" id="KW-1185">Reference proteome</keyword>
<dbReference type="KEGG" id="nmf:NMS_1652"/>
<evidence type="ECO:0000256" key="1">
    <source>
        <dbReference type="SAM" id="SignalP"/>
    </source>
</evidence>
<dbReference type="AlphaFoldDB" id="W8W040"/>
<proteinExistence type="predicted"/>
<dbReference type="OrthoDB" id="1430919at2"/>
<evidence type="ECO:0000313" key="2">
    <source>
        <dbReference type="EMBL" id="BAO55661.1"/>
    </source>
</evidence>
<feature type="signal peptide" evidence="1">
    <location>
        <begin position="1"/>
        <end position="20"/>
    </location>
</feature>
<dbReference type="Proteomes" id="UP000031760">
    <property type="component" value="Chromosome"/>
</dbReference>
<feature type="chain" id="PRO_5004917321" description="C1q domain-containing protein" evidence="1">
    <location>
        <begin position="21"/>
        <end position="404"/>
    </location>
</feature>
<dbReference type="EMBL" id="AP014548">
    <property type="protein sequence ID" value="BAO55661.1"/>
    <property type="molecule type" value="Genomic_DNA"/>
</dbReference>
<dbReference type="STRING" id="1454201.NMS_1652"/>
<dbReference type="RefSeq" id="WP_041496222.1">
    <property type="nucleotide sequence ID" value="NZ_AP014548.1"/>
</dbReference>
<sequence length="404" mass="43278">MNKLLLFSFTLLGVISTAQVGIGTNLPADGTLLHIEDGSGNKGILIPKVEITDLSTIAPLPAAASEGTLVFNEISSTGIEIGFYYWSGNTTGWLRLSDSESDESIYKGDGTIGELRQINVDENSLQINSTATANVDGRDAFIIRRTNNDDELGIAFRNSGNFFDAAIGIASTTNSQLKFYTVGNEANAEDIGSTLSLDDAGTIIFDLYGQGNKLGTPSYNLLVNNAGEVVEKEYLEPFTAKFAVNDQYTAGGANQRNVNENFVSGSNELPLFGNVLWNDNAAVAAPATGAADENDLIINEDGLYRFTVNLSFQSTTARTNVDVFIELTRAGADSFPGAKHSNNYVRQLDGHNNSSVSFTEVLELQTGDDISIIGAREANAGDVFFRSATENPGVVSSIFVERIR</sequence>
<organism evidence="2 3">
    <name type="scientific">Nonlabens marinus S1-08</name>
    <dbReference type="NCBI Taxonomy" id="1454201"/>
    <lineage>
        <taxon>Bacteria</taxon>
        <taxon>Pseudomonadati</taxon>
        <taxon>Bacteroidota</taxon>
        <taxon>Flavobacteriia</taxon>
        <taxon>Flavobacteriales</taxon>
        <taxon>Flavobacteriaceae</taxon>
        <taxon>Nonlabens</taxon>
    </lineage>
</organism>
<dbReference type="HOGENOM" id="CLU_681208_0_0_10"/>
<evidence type="ECO:0000313" key="3">
    <source>
        <dbReference type="Proteomes" id="UP000031760"/>
    </source>
</evidence>
<reference evidence="2 3" key="1">
    <citation type="journal article" date="2014" name="Proc. Natl. Acad. Sci. U.S.A.">
        <title>Functional characterization of flavobacteria rhodopsins reveals a unique class of light-driven chloride pump in bacteria.</title>
        <authorList>
            <person name="Yoshizawa S."/>
            <person name="Kumagai Y."/>
            <person name="Kim H."/>
            <person name="Ogura Y."/>
            <person name="Hayashi T."/>
            <person name="Iwasaki W."/>
            <person name="DeLong E.F."/>
            <person name="Kogure K."/>
        </authorList>
    </citation>
    <scope>NUCLEOTIDE SEQUENCE [LARGE SCALE GENOMIC DNA]</scope>
    <source>
        <strain evidence="2 3">S1-08</strain>
    </source>
</reference>
<gene>
    <name evidence="2" type="ORF">NMS_1652</name>
</gene>
<protein>
    <recommendedName>
        <fullName evidence="4">C1q domain-containing protein</fullName>
    </recommendedName>
</protein>
<name>W8W040_9FLAO</name>